<protein>
    <submittedName>
        <fullName evidence="2">Uncharacterized protein</fullName>
    </submittedName>
</protein>
<keyword evidence="1" id="KW-0812">Transmembrane</keyword>
<organism evidence="2 3">
    <name type="scientific">Armillaria tabescens</name>
    <name type="common">Ringless honey mushroom</name>
    <name type="synonym">Agaricus tabescens</name>
    <dbReference type="NCBI Taxonomy" id="1929756"/>
    <lineage>
        <taxon>Eukaryota</taxon>
        <taxon>Fungi</taxon>
        <taxon>Dikarya</taxon>
        <taxon>Basidiomycota</taxon>
        <taxon>Agaricomycotina</taxon>
        <taxon>Agaricomycetes</taxon>
        <taxon>Agaricomycetidae</taxon>
        <taxon>Agaricales</taxon>
        <taxon>Marasmiineae</taxon>
        <taxon>Physalacriaceae</taxon>
        <taxon>Desarmillaria</taxon>
    </lineage>
</organism>
<evidence type="ECO:0000313" key="2">
    <source>
        <dbReference type="EMBL" id="KAK0435577.1"/>
    </source>
</evidence>
<sequence>MASADSLQYDNDFWQDRLGPASQFSMEKKCHLVFSLLIFLTLSLANLLEFIFSSKLIIVKQRVGKFMAYSSMGTTDDTRFPPAMIFWLWHKNYPKSCRWLHDMVILGCTKEIVLEESNKLINDGNLRIKLSDLTMEKIWELLKPESIAAKYKEAAPFLWGILHTFAASPNCYRHQNLPRTTGEETEIVTGEDFQGTQSFVVLPFCVACLTYDTFSMKGIPIINHKNIPGPAQEP</sequence>
<dbReference type="AlphaFoldDB" id="A0AA39J3R8"/>
<proteinExistence type="predicted"/>
<dbReference type="Proteomes" id="UP001175211">
    <property type="component" value="Unassembled WGS sequence"/>
</dbReference>
<accession>A0AA39J3R8</accession>
<feature type="transmembrane region" description="Helical" evidence="1">
    <location>
        <begin position="32"/>
        <end position="52"/>
    </location>
</feature>
<keyword evidence="3" id="KW-1185">Reference proteome</keyword>
<dbReference type="RefSeq" id="XP_060322017.1">
    <property type="nucleotide sequence ID" value="XM_060478708.1"/>
</dbReference>
<gene>
    <name evidence="2" type="ORF">EV420DRAFT_1653113</name>
</gene>
<keyword evidence="1" id="KW-0472">Membrane</keyword>
<dbReference type="EMBL" id="JAUEPS010000147">
    <property type="protein sequence ID" value="KAK0435577.1"/>
    <property type="molecule type" value="Genomic_DNA"/>
</dbReference>
<evidence type="ECO:0000313" key="3">
    <source>
        <dbReference type="Proteomes" id="UP001175211"/>
    </source>
</evidence>
<evidence type="ECO:0000256" key="1">
    <source>
        <dbReference type="SAM" id="Phobius"/>
    </source>
</evidence>
<comment type="caution">
    <text evidence="2">The sequence shown here is derived from an EMBL/GenBank/DDBJ whole genome shotgun (WGS) entry which is preliminary data.</text>
</comment>
<name>A0AA39J3R8_ARMTA</name>
<reference evidence="2" key="1">
    <citation type="submission" date="2023-06" db="EMBL/GenBank/DDBJ databases">
        <authorList>
            <consortium name="Lawrence Berkeley National Laboratory"/>
            <person name="Ahrendt S."/>
            <person name="Sahu N."/>
            <person name="Indic B."/>
            <person name="Wong-Bajracharya J."/>
            <person name="Merenyi Z."/>
            <person name="Ke H.-M."/>
            <person name="Monk M."/>
            <person name="Kocsube S."/>
            <person name="Drula E."/>
            <person name="Lipzen A."/>
            <person name="Balint B."/>
            <person name="Henrissat B."/>
            <person name="Andreopoulos B."/>
            <person name="Martin F.M."/>
            <person name="Harder C.B."/>
            <person name="Rigling D."/>
            <person name="Ford K.L."/>
            <person name="Foster G.D."/>
            <person name="Pangilinan J."/>
            <person name="Papanicolaou A."/>
            <person name="Barry K."/>
            <person name="LaButti K."/>
            <person name="Viragh M."/>
            <person name="Koriabine M."/>
            <person name="Yan M."/>
            <person name="Riley R."/>
            <person name="Champramary S."/>
            <person name="Plett K.L."/>
            <person name="Tsai I.J."/>
            <person name="Slot J."/>
            <person name="Sipos G."/>
            <person name="Plett J."/>
            <person name="Nagy L.G."/>
            <person name="Grigoriev I.V."/>
        </authorList>
    </citation>
    <scope>NUCLEOTIDE SEQUENCE</scope>
    <source>
        <strain evidence="2">CCBAS 213</strain>
    </source>
</reference>
<dbReference type="GeneID" id="85362256"/>
<keyword evidence="1" id="KW-1133">Transmembrane helix</keyword>